<comment type="cofactor">
    <cofactor evidence="1">
        <name>Co(2+)</name>
        <dbReference type="ChEBI" id="CHEBI:48828"/>
    </cofactor>
</comment>
<comment type="caution">
    <text evidence="17">The sequence shown here is derived from an EMBL/GenBank/DDBJ whole genome shotgun (WGS) entry which is preliminary data.</text>
</comment>
<gene>
    <name evidence="17" type="ORF">JEU22_02025</name>
</gene>
<evidence type="ECO:0000256" key="2">
    <source>
        <dbReference type="ARBA" id="ARBA00001946"/>
    </source>
</evidence>
<evidence type="ECO:0000256" key="8">
    <source>
        <dbReference type="ARBA" id="ARBA00039871"/>
    </source>
</evidence>
<comment type="catalytic activity">
    <reaction evidence="13">
        <text>a 5'-end (N(7)-methyl 5'-triphosphoguanosine)-ribonucleoside in mRNA + H2O = N(7)-methyl-GDP + a 5'-end phospho-ribonucleoside in mRNA + 2 H(+)</text>
        <dbReference type="Rhea" id="RHEA:67484"/>
        <dbReference type="Rhea" id="RHEA-COMP:15692"/>
        <dbReference type="Rhea" id="RHEA-COMP:17167"/>
        <dbReference type="ChEBI" id="CHEBI:15377"/>
        <dbReference type="ChEBI" id="CHEBI:15378"/>
        <dbReference type="ChEBI" id="CHEBI:63714"/>
        <dbReference type="ChEBI" id="CHEBI:138282"/>
        <dbReference type="ChEBI" id="CHEBI:156461"/>
        <dbReference type="EC" id="3.6.1.62"/>
    </reaction>
    <physiologicalReaction direction="left-to-right" evidence="13">
        <dbReference type="Rhea" id="RHEA:67485"/>
    </physiologicalReaction>
</comment>
<comment type="similarity">
    <text evidence="6">Belongs to the Nudix hydrolase family. NUDT16 subfamily.</text>
</comment>
<keyword evidence="5" id="KW-0546">Nucleotide metabolism</keyword>
<keyword evidence="4" id="KW-0694">RNA-binding</keyword>
<evidence type="ECO:0000256" key="4">
    <source>
        <dbReference type="ARBA" id="ARBA00022884"/>
    </source>
</evidence>
<dbReference type="InterPro" id="IPR015797">
    <property type="entry name" value="NUDIX_hydrolase-like_dom_sf"/>
</dbReference>
<evidence type="ECO:0000256" key="13">
    <source>
        <dbReference type="ARBA" id="ARBA00047661"/>
    </source>
</evidence>
<comment type="catalytic activity">
    <reaction evidence="15">
        <text>dIDP + H2O = dIMP + phosphate + H(+)</text>
        <dbReference type="Rhea" id="RHEA:35211"/>
        <dbReference type="ChEBI" id="CHEBI:15377"/>
        <dbReference type="ChEBI" id="CHEBI:15378"/>
        <dbReference type="ChEBI" id="CHEBI:43474"/>
        <dbReference type="ChEBI" id="CHEBI:61194"/>
        <dbReference type="ChEBI" id="CHEBI:62286"/>
        <dbReference type="EC" id="3.6.1.64"/>
    </reaction>
    <physiologicalReaction direction="left-to-right" evidence="15">
        <dbReference type="Rhea" id="RHEA:35212"/>
    </physiologicalReaction>
</comment>
<evidence type="ECO:0000256" key="6">
    <source>
        <dbReference type="ARBA" id="ARBA00038173"/>
    </source>
</evidence>
<dbReference type="GO" id="GO:0140933">
    <property type="term" value="F:5'-(N(7)-methylguanosine 5'-triphospho)-[mRNA] hydrolase activity"/>
    <property type="evidence" value="ECO:0007669"/>
    <property type="project" value="UniProtKB-EC"/>
</dbReference>
<dbReference type="Gene3D" id="3.90.79.10">
    <property type="entry name" value="Nucleoside Triphosphate Pyrophosphohydrolase"/>
    <property type="match status" value="1"/>
</dbReference>
<evidence type="ECO:0000256" key="12">
    <source>
        <dbReference type="ARBA" id="ARBA00043162"/>
    </source>
</evidence>
<evidence type="ECO:0000256" key="1">
    <source>
        <dbReference type="ARBA" id="ARBA00001941"/>
    </source>
</evidence>
<dbReference type="RefSeq" id="WP_198746288.1">
    <property type="nucleotide sequence ID" value="NZ_JAEHTE010000001.1"/>
</dbReference>
<dbReference type="InterPro" id="IPR054754">
    <property type="entry name" value="NudT16"/>
</dbReference>
<keyword evidence="3" id="KW-0378">Hydrolase</keyword>
<evidence type="ECO:0000259" key="16">
    <source>
        <dbReference type="PROSITE" id="PS51462"/>
    </source>
</evidence>
<evidence type="ECO:0000256" key="11">
    <source>
        <dbReference type="ARBA" id="ARBA00042015"/>
    </source>
</evidence>
<dbReference type="Proteomes" id="UP000637061">
    <property type="component" value="Unassembled WGS sequence"/>
</dbReference>
<dbReference type="InterPro" id="IPR020084">
    <property type="entry name" value="NUDIX_hydrolase_CS"/>
</dbReference>
<evidence type="ECO:0000256" key="9">
    <source>
        <dbReference type="ARBA" id="ARBA00041450"/>
    </source>
</evidence>
<evidence type="ECO:0000256" key="14">
    <source>
        <dbReference type="ARBA" id="ARBA00047875"/>
    </source>
</evidence>
<accession>A0A8I1ECC4</accession>
<sequence length="179" mass="19556">MQINRVSDGELGEQNSAFVVFYTDPVKIYEHVESLPDQVRQLGIPLMGANLRWDGSLGFVGGLVDPGETLLQAALREAGEEVGYVPDAKNVVLVCSHHMVSARRTQNTHLFACRVTMAEIYAIRQRACTAEHGATESAGFNVLHMHAKTLENLGKMHWAGTAFNEVNVLLEKGIIAQAA</sequence>
<evidence type="ECO:0000256" key="15">
    <source>
        <dbReference type="ARBA" id="ARBA00048945"/>
    </source>
</evidence>
<evidence type="ECO:0000256" key="7">
    <source>
        <dbReference type="ARBA" id="ARBA00038899"/>
    </source>
</evidence>
<dbReference type="EC" id="3.6.1.64" evidence="7"/>
<organism evidence="17 18">
    <name type="scientific">Pseudomonas putida</name>
    <name type="common">Arthrobacter siderocapsulatus</name>
    <dbReference type="NCBI Taxonomy" id="303"/>
    <lineage>
        <taxon>Bacteria</taxon>
        <taxon>Pseudomonadati</taxon>
        <taxon>Pseudomonadota</taxon>
        <taxon>Gammaproteobacteria</taxon>
        <taxon>Pseudomonadales</taxon>
        <taxon>Pseudomonadaceae</taxon>
        <taxon>Pseudomonas</taxon>
    </lineage>
</organism>
<dbReference type="AlphaFoldDB" id="A0A8I1ECC4"/>
<name>A0A8I1ECC4_PSEPU</name>
<comment type="catalytic activity">
    <reaction evidence="14">
        <text>IDP + H2O = IMP + phosphate + H(+)</text>
        <dbReference type="Rhea" id="RHEA:35207"/>
        <dbReference type="ChEBI" id="CHEBI:15377"/>
        <dbReference type="ChEBI" id="CHEBI:15378"/>
        <dbReference type="ChEBI" id="CHEBI:43474"/>
        <dbReference type="ChEBI" id="CHEBI:58053"/>
        <dbReference type="ChEBI" id="CHEBI:58280"/>
        <dbReference type="EC" id="3.6.1.64"/>
    </reaction>
    <physiologicalReaction direction="left-to-right" evidence="14">
        <dbReference type="Rhea" id="RHEA:35208"/>
    </physiologicalReaction>
</comment>
<evidence type="ECO:0000256" key="5">
    <source>
        <dbReference type="ARBA" id="ARBA00023080"/>
    </source>
</evidence>
<dbReference type="Pfam" id="PF22327">
    <property type="entry name" value="Nudt16-like"/>
    <property type="match status" value="1"/>
</dbReference>
<dbReference type="GO" id="GO:1990003">
    <property type="term" value="F:IDP phosphatase activity"/>
    <property type="evidence" value="ECO:0007669"/>
    <property type="project" value="UniProtKB-EC"/>
</dbReference>
<feature type="domain" description="Nudix hydrolase" evidence="16">
    <location>
        <begin position="1"/>
        <end position="167"/>
    </location>
</feature>
<dbReference type="PROSITE" id="PS51462">
    <property type="entry name" value="NUDIX"/>
    <property type="match status" value="1"/>
</dbReference>
<evidence type="ECO:0000256" key="3">
    <source>
        <dbReference type="ARBA" id="ARBA00022801"/>
    </source>
</evidence>
<evidence type="ECO:0000313" key="18">
    <source>
        <dbReference type="Proteomes" id="UP000637061"/>
    </source>
</evidence>
<evidence type="ECO:0000256" key="10">
    <source>
        <dbReference type="ARBA" id="ARBA00041656"/>
    </source>
</evidence>
<evidence type="ECO:0000313" key="17">
    <source>
        <dbReference type="EMBL" id="MBI6882678.1"/>
    </source>
</evidence>
<protein>
    <recommendedName>
        <fullName evidence="8">U8 snoRNA-decapping enzyme</fullName>
        <ecNumber evidence="7">3.6.1.64</ecNumber>
    </recommendedName>
    <alternativeName>
        <fullName evidence="11">IDP phosphatase</fullName>
    </alternativeName>
    <alternativeName>
        <fullName evidence="9">Inosine diphosphate phosphatase</fullName>
    </alternativeName>
    <alternativeName>
        <fullName evidence="10">Nucleoside diphosphate-linked moiety X motif 16</fullName>
    </alternativeName>
    <alternativeName>
        <fullName evidence="12">m7GpppN-mRNA hydrolase</fullName>
    </alternativeName>
</protein>
<proteinExistence type="inferred from homology"/>
<dbReference type="GO" id="GO:0009117">
    <property type="term" value="P:nucleotide metabolic process"/>
    <property type="evidence" value="ECO:0007669"/>
    <property type="project" value="UniProtKB-KW"/>
</dbReference>
<dbReference type="SUPFAM" id="SSF55811">
    <property type="entry name" value="Nudix"/>
    <property type="match status" value="1"/>
</dbReference>
<dbReference type="PROSITE" id="PS00893">
    <property type="entry name" value="NUDIX_BOX"/>
    <property type="match status" value="1"/>
</dbReference>
<dbReference type="EMBL" id="JAEHTE010000001">
    <property type="protein sequence ID" value="MBI6882678.1"/>
    <property type="molecule type" value="Genomic_DNA"/>
</dbReference>
<comment type="cofactor">
    <cofactor evidence="2">
        <name>Mg(2+)</name>
        <dbReference type="ChEBI" id="CHEBI:18420"/>
    </cofactor>
</comment>
<dbReference type="InterPro" id="IPR000086">
    <property type="entry name" value="NUDIX_hydrolase_dom"/>
</dbReference>
<dbReference type="GO" id="GO:0003723">
    <property type="term" value="F:RNA binding"/>
    <property type="evidence" value="ECO:0007669"/>
    <property type="project" value="UniProtKB-KW"/>
</dbReference>
<reference evidence="17" key="1">
    <citation type="submission" date="2020-12" db="EMBL/GenBank/DDBJ databases">
        <title>Enhanced detection system for hospital associated transmission using whole genome sequencing surveillance.</title>
        <authorList>
            <person name="Harrison L.H."/>
            <person name="Van Tyne D."/>
            <person name="Marsh J.W."/>
            <person name="Griffith M.P."/>
            <person name="Snyder D.J."/>
            <person name="Cooper V.S."/>
            <person name="Mustapha M."/>
        </authorList>
    </citation>
    <scope>NUCLEOTIDE SEQUENCE</scope>
    <source>
        <strain evidence="17">PSB00042</strain>
    </source>
</reference>